<dbReference type="InterPro" id="IPR050627">
    <property type="entry name" value="Nitroreductase/BluB"/>
</dbReference>
<dbReference type="GO" id="GO:0102919">
    <property type="term" value="F:5,6-dimethylbenzimidazole synthase activity"/>
    <property type="evidence" value="ECO:0007669"/>
    <property type="project" value="UniProtKB-EC"/>
</dbReference>
<sequence>MTTEAPRFSADFQHRLTDLMRWRRDVRRFRTDPVDEALLTRCLDTFCLSPSVGLSEPWRILRLRGARARAAALGNFKAANADALAGYDGEKAQIYSRLKLSGMRDAPIQLAIFCDEETPKGAGLGAATMPETRRYSVVGAITHFWLAARARGLGVGWVSILDPDRLARDLDVPDTWRLVGYLCVGWPQDTGLTPELETAGWEDRAGTLQVEER</sequence>
<dbReference type="Pfam" id="PF00881">
    <property type="entry name" value="Nitroreductase"/>
    <property type="match status" value="1"/>
</dbReference>
<proteinExistence type="predicted"/>
<evidence type="ECO:0000313" key="2">
    <source>
        <dbReference type="EMBL" id="UXX84858.1"/>
    </source>
</evidence>
<organism evidence="2 3">
    <name type="scientific">Roseovarius pelagicus</name>
    <dbReference type="NCBI Taxonomy" id="2980108"/>
    <lineage>
        <taxon>Bacteria</taxon>
        <taxon>Pseudomonadati</taxon>
        <taxon>Pseudomonadota</taxon>
        <taxon>Alphaproteobacteria</taxon>
        <taxon>Rhodobacterales</taxon>
        <taxon>Roseobacteraceae</taxon>
        <taxon>Roseovarius</taxon>
    </lineage>
</organism>
<evidence type="ECO:0000313" key="3">
    <source>
        <dbReference type="Proteomes" id="UP001064087"/>
    </source>
</evidence>
<dbReference type="SUPFAM" id="SSF55469">
    <property type="entry name" value="FMN-dependent nitroreductase-like"/>
    <property type="match status" value="1"/>
</dbReference>
<keyword evidence="3" id="KW-1185">Reference proteome</keyword>
<dbReference type="Proteomes" id="UP001064087">
    <property type="component" value="Chromosome"/>
</dbReference>
<dbReference type="InterPro" id="IPR000415">
    <property type="entry name" value="Nitroreductase-like"/>
</dbReference>
<dbReference type="InterPro" id="IPR012825">
    <property type="entry name" value="BluB"/>
</dbReference>
<dbReference type="EMBL" id="CP106738">
    <property type="protein sequence ID" value="UXX84858.1"/>
    <property type="molecule type" value="Genomic_DNA"/>
</dbReference>
<name>A0ABY6DHX2_9RHOB</name>
<gene>
    <name evidence="2" type="primary">bluB</name>
    <name evidence="2" type="ORF">N7U68_09555</name>
</gene>
<feature type="domain" description="Nitroreductase" evidence="1">
    <location>
        <begin position="21"/>
        <end position="186"/>
    </location>
</feature>
<dbReference type="PANTHER" id="PTHR23026:SF123">
    <property type="entry name" value="NAD(P)H NITROREDUCTASE RV3131-RELATED"/>
    <property type="match status" value="1"/>
</dbReference>
<evidence type="ECO:0000259" key="1">
    <source>
        <dbReference type="Pfam" id="PF00881"/>
    </source>
</evidence>
<dbReference type="NCBIfam" id="TIGR02476">
    <property type="entry name" value="BluB"/>
    <property type="match status" value="1"/>
</dbReference>
<dbReference type="RefSeq" id="WP_263048958.1">
    <property type="nucleotide sequence ID" value="NZ_CP106738.1"/>
</dbReference>
<keyword evidence="2" id="KW-0560">Oxidoreductase</keyword>
<dbReference type="InterPro" id="IPR029479">
    <property type="entry name" value="Nitroreductase"/>
</dbReference>
<protein>
    <submittedName>
        <fullName evidence="2">5,6-dimethylbenzimidazole synthase</fullName>
        <ecNumber evidence="2">1.13.11.79</ecNumber>
    </submittedName>
</protein>
<reference evidence="2" key="1">
    <citation type="submission" date="2022-10" db="EMBL/GenBank/DDBJ databases">
        <title>Roseovarius pelagicus sp. nov., isolated from Arctic seawater.</title>
        <authorList>
            <person name="Hong Y.W."/>
            <person name="Hwang C.Y."/>
        </authorList>
    </citation>
    <scope>NUCLEOTIDE SEQUENCE</scope>
    <source>
        <strain evidence="2">HL-MP18</strain>
    </source>
</reference>
<dbReference type="EC" id="1.13.11.79" evidence="2"/>
<dbReference type="PANTHER" id="PTHR23026">
    <property type="entry name" value="NADPH NITROREDUCTASE"/>
    <property type="match status" value="1"/>
</dbReference>
<dbReference type="Gene3D" id="3.40.109.10">
    <property type="entry name" value="NADH Oxidase"/>
    <property type="match status" value="1"/>
</dbReference>
<accession>A0ABY6DHX2</accession>